<name>A0A9D1FC36_9FIRM</name>
<reference evidence="5" key="1">
    <citation type="submission" date="2020-10" db="EMBL/GenBank/DDBJ databases">
        <authorList>
            <person name="Gilroy R."/>
        </authorList>
    </citation>
    <scope>NUCLEOTIDE SEQUENCE</scope>
    <source>
        <strain evidence="5">ChiHjej10B9-9673</strain>
    </source>
</reference>
<dbReference type="InterPro" id="IPR026870">
    <property type="entry name" value="Zinc_ribbon_dom"/>
</dbReference>
<reference evidence="5" key="2">
    <citation type="journal article" date="2021" name="PeerJ">
        <title>Extensive microbial diversity within the chicken gut microbiome revealed by metagenomics and culture.</title>
        <authorList>
            <person name="Gilroy R."/>
            <person name="Ravi A."/>
            <person name="Getino M."/>
            <person name="Pursley I."/>
            <person name="Horton D.L."/>
            <person name="Alikhan N.F."/>
            <person name="Baker D."/>
            <person name="Gharbi K."/>
            <person name="Hall N."/>
            <person name="Watson M."/>
            <person name="Adriaenssens E.M."/>
            <person name="Foster-Nyarko E."/>
            <person name="Jarju S."/>
            <person name="Secka A."/>
            <person name="Antonio M."/>
            <person name="Oren A."/>
            <person name="Chaudhuri R.R."/>
            <person name="La Ragione R."/>
            <person name="Hildebrand F."/>
            <person name="Pallen M.J."/>
        </authorList>
    </citation>
    <scope>NUCLEOTIDE SEQUENCE</scope>
    <source>
        <strain evidence="5">ChiHjej10B9-9673</strain>
    </source>
</reference>
<dbReference type="AlphaFoldDB" id="A0A9D1FC36"/>
<sequence>MRCMNCGRELPDGSRFCQYCGGRLTEQAPPRPPEGAPRPGPIPTPPPGPGERAGDAPKPGPVPPQGGAQPKDAPKPKPEPKPKKEGNGGKLAFIIIAAVLIAALAGLNVYQYAAFGSTAQESADRIKQLEGEVSSKESEINSLHGQIDTLESEALGRENELSALRTRSGWLDEIAEFIDDYDAGYATDYFRASEALIVTTTADYLESFTLYTEYNLGMTVSYETEGSSATLEFAEDTWGSSVDLYVYPQSPGITIFTLSNDLYYDSFRVMVVVTE</sequence>
<evidence type="ECO:0000313" key="5">
    <source>
        <dbReference type="EMBL" id="HIS65921.1"/>
    </source>
</evidence>
<protein>
    <submittedName>
        <fullName evidence="5">Zinc-ribbon domain-containing protein</fullName>
    </submittedName>
</protein>
<evidence type="ECO:0000256" key="3">
    <source>
        <dbReference type="SAM" id="Phobius"/>
    </source>
</evidence>
<evidence type="ECO:0000259" key="4">
    <source>
        <dbReference type="Pfam" id="PF13240"/>
    </source>
</evidence>
<feature type="transmembrane region" description="Helical" evidence="3">
    <location>
        <begin position="91"/>
        <end position="110"/>
    </location>
</feature>
<feature type="region of interest" description="Disordered" evidence="2">
    <location>
        <begin position="19"/>
        <end position="87"/>
    </location>
</feature>
<organism evidence="5 6">
    <name type="scientific">Candidatus Scatomorpha merdipullorum</name>
    <dbReference type="NCBI Taxonomy" id="2840927"/>
    <lineage>
        <taxon>Bacteria</taxon>
        <taxon>Bacillati</taxon>
        <taxon>Bacillota</taxon>
        <taxon>Clostridia</taxon>
        <taxon>Eubacteriales</taxon>
        <taxon>Candidatus Scatomorpha</taxon>
    </lineage>
</organism>
<comment type="caution">
    <text evidence="5">The sequence shown here is derived from an EMBL/GenBank/DDBJ whole genome shotgun (WGS) entry which is preliminary data.</text>
</comment>
<keyword evidence="3" id="KW-1133">Transmembrane helix</keyword>
<feature type="compositionally biased region" description="Pro residues" evidence="2">
    <location>
        <begin position="29"/>
        <end position="49"/>
    </location>
</feature>
<feature type="domain" description="Zinc-ribbon" evidence="4">
    <location>
        <begin position="3"/>
        <end position="22"/>
    </location>
</feature>
<feature type="compositionally biased region" description="Basic and acidic residues" evidence="2">
    <location>
        <begin position="72"/>
        <end position="87"/>
    </location>
</feature>
<keyword evidence="1" id="KW-0175">Coiled coil</keyword>
<gene>
    <name evidence="5" type="ORF">IAC18_00020</name>
</gene>
<keyword evidence="3" id="KW-0812">Transmembrane</keyword>
<accession>A0A9D1FC36</accession>
<keyword evidence="3" id="KW-0472">Membrane</keyword>
<dbReference type="Proteomes" id="UP000824001">
    <property type="component" value="Unassembled WGS sequence"/>
</dbReference>
<dbReference type="Pfam" id="PF13240">
    <property type="entry name" value="Zn_Ribbon_1"/>
    <property type="match status" value="1"/>
</dbReference>
<feature type="coiled-coil region" evidence="1">
    <location>
        <begin position="119"/>
        <end position="153"/>
    </location>
</feature>
<evidence type="ECO:0000256" key="2">
    <source>
        <dbReference type="SAM" id="MobiDB-lite"/>
    </source>
</evidence>
<dbReference type="EMBL" id="DVJK01000001">
    <property type="protein sequence ID" value="HIS65921.1"/>
    <property type="molecule type" value="Genomic_DNA"/>
</dbReference>
<evidence type="ECO:0000256" key="1">
    <source>
        <dbReference type="SAM" id="Coils"/>
    </source>
</evidence>
<proteinExistence type="predicted"/>
<evidence type="ECO:0000313" key="6">
    <source>
        <dbReference type="Proteomes" id="UP000824001"/>
    </source>
</evidence>